<evidence type="ECO:0000256" key="7">
    <source>
        <dbReference type="RuleBase" id="RU004016"/>
    </source>
</evidence>
<comment type="caution">
    <text evidence="10">The sequence shown here is derived from an EMBL/GenBank/DDBJ whole genome shotgun (WGS) entry which is preliminary data.</text>
</comment>
<dbReference type="RefSeq" id="WP_345531702.1">
    <property type="nucleotide sequence ID" value="NZ_BAABLD010000005.1"/>
</dbReference>
<sequence length="356" mass="38985">MVFRSLFRIACLALATALVIPATADAATARTKSRDARAQKLSVTKTSVTKASSLKSSRLAPRASKAVAKTSPAASRAKARKVTLRELRSEPEFDPEGNPLLRSSAFVVQDIETGRVLLERNASMVQPIASISKLMTAMVVLDANLRLDEVIEISDDDIDRLKGTSSHLPVGTRLTREDLLRLALMASENRAASALGRAYPGGLPAFIEAMNHKAASLNLQETRFFDSSGLNKNNVASARDLVGMTAAASHYPLIREFSTLPEYSFLIKGRLRAFHNTNALVRDSDWQIDLQKTGYISESGKCLVMRAMLNNRPTAIVLLDSWGRYTRVADANRIRKWVEKMVEPARIAHGPVSGQL</sequence>
<evidence type="ECO:0000256" key="8">
    <source>
        <dbReference type="SAM" id="SignalP"/>
    </source>
</evidence>
<evidence type="ECO:0000256" key="5">
    <source>
        <dbReference type="ARBA" id="ARBA00022984"/>
    </source>
</evidence>
<keyword evidence="6" id="KW-0961">Cell wall biogenesis/degradation</keyword>
<proteinExistence type="inferred from homology"/>
<protein>
    <submittedName>
        <fullName evidence="10">D-alanyl-D-alanine endopeptidase</fullName>
    </submittedName>
</protein>
<feature type="signal peptide" evidence="8">
    <location>
        <begin position="1"/>
        <end position="26"/>
    </location>
</feature>
<dbReference type="SUPFAM" id="SSF56601">
    <property type="entry name" value="beta-lactamase/transpeptidase-like"/>
    <property type="match status" value="1"/>
</dbReference>
<dbReference type="InterPro" id="IPR012338">
    <property type="entry name" value="Beta-lactam/transpept-like"/>
</dbReference>
<accession>A0ABP9QF38</accession>
<feature type="chain" id="PRO_5046498767" evidence="8">
    <location>
        <begin position="27"/>
        <end position="356"/>
    </location>
</feature>
<evidence type="ECO:0000256" key="6">
    <source>
        <dbReference type="ARBA" id="ARBA00023316"/>
    </source>
</evidence>
<dbReference type="InterPro" id="IPR001967">
    <property type="entry name" value="Peptidase_S11_N"/>
</dbReference>
<keyword evidence="4" id="KW-0133">Cell shape</keyword>
<dbReference type="Pfam" id="PF00768">
    <property type="entry name" value="Peptidase_S11"/>
    <property type="match status" value="1"/>
</dbReference>
<keyword evidence="3" id="KW-0378">Hydrolase</keyword>
<keyword evidence="5" id="KW-0573">Peptidoglycan synthesis</keyword>
<comment type="similarity">
    <text evidence="1 7">Belongs to the peptidase S11 family.</text>
</comment>
<dbReference type="PANTHER" id="PTHR21581:SF26">
    <property type="entry name" value="D-ALANYL-D-ALANINE ENDOPEPTIDASE"/>
    <property type="match status" value="1"/>
</dbReference>
<evidence type="ECO:0000256" key="1">
    <source>
        <dbReference type="ARBA" id="ARBA00007164"/>
    </source>
</evidence>
<dbReference type="PANTHER" id="PTHR21581">
    <property type="entry name" value="D-ALANYL-D-ALANINE CARBOXYPEPTIDASE"/>
    <property type="match status" value="1"/>
</dbReference>
<name>A0ABP9QF38_9RHOO</name>
<dbReference type="Proteomes" id="UP001500547">
    <property type="component" value="Unassembled WGS sequence"/>
</dbReference>
<gene>
    <name evidence="10" type="primary">pbpG</name>
    <name evidence="10" type="ORF">GCM10025770_09320</name>
</gene>
<evidence type="ECO:0000256" key="2">
    <source>
        <dbReference type="ARBA" id="ARBA00022729"/>
    </source>
</evidence>
<evidence type="ECO:0000259" key="9">
    <source>
        <dbReference type="Pfam" id="PF00768"/>
    </source>
</evidence>
<dbReference type="InterPro" id="IPR018044">
    <property type="entry name" value="Peptidase_S11"/>
</dbReference>
<dbReference type="Gene3D" id="3.40.710.10">
    <property type="entry name" value="DD-peptidase/beta-lactamase superfamily"/>
    <property type="match status" value="1"/>
</dbReference>
<feature type="domain" description="Peptidase S11 D-alanyl-D-alanine carboxypeptidase A N-terminal" evidence="9">
    <location>
        <begin position="99"/>
        <end position="320"/>
    </location>
</feature>
<organism evidence="10 11">
    <name type="scientific">Viridibacterium curvum</name>
    <dbReference type="NCBI Taxonomy" id="1101404"/>
    <lineage>
        <taxon>Bacteria</taxon>
        <taxon>Pseudomonadati</taxon>
        <taxon>Pseudomonadota</taxon>
        <taxon>Betaproteobacteria</taxon>
        <taxon>Rhodocyclales</taxon>
        <taxon>Rhodocyclaceae</taxon>
        <taxon>Viridibacterium</taxon>
    </lineage>
</organism>
<evidence type="ECO:0000313" key="10">
    <source>
        <dbReference type="EMBL" id="GAA5160925.1"/>
    </source>
</evidence>
<evidence type="ECO:0000313" key="11">
    <source>
        <dbReference type="Proteomes" id="UP001500547"/>
    </source>
</evidence>
<evidence type="ECO:0000256" key="3">
    <source>
        <dbReference type="ARBA" id="ARBA00022801"/>
    </source>
</evidence>
<dbReference type="PRINTS" id="PR00725">
    <property type="entry name" value="DADACBPTASE1"/>
</dbReference>
<reference evidence="11" key="1">
    <citation type="journal article" date="2019" name="Int. J. Syst. Evol. Microbiol.">
        <title>The Global Catalogue of Microorganisms (GCM) 10K type strain sequencing project: providing services to taxonomists for standard genome sequencing and annotation.</title>
        <authorList>
            <consortium name="The Broad Institute Genomics Platform"/>
            <consortium name="The Broad Institute Genome Sequencing Center for Infectious Disease"/>
            <person name="Wu L."/>
            <person name="Ma J."/>
        </authorList>
    </citation>
    <scope>NUCLEOTIDE SEQUENCE [LARGE SCALE GENOMIC DNA]</scope>
    <source>
        <strain evidence="11">JCM 18715</strain>
    </source>
</reference>
<evidence type="ECO:0000256" key="4">
    <source>
        <dbReference type="ARBA" id="ARBA00022960"/>
    </source>
</evidence>
<keyword evidence="11" id="KW-1185">Reference proteome</keyword>
<keyword evidence="2 8" id="KW-0732">Signal</keyword>
<dbReference type="EMBL" id="BAABLD010000005">
    <property type="protein sequence ID" value="GAA5160925.1"/>
    <property type="molecule type" value="Genomic_DNA"/>
</dbReference>